<evidence type="ECO:0000256" key="4">
    <source>
        <dbReference type="ARBA" id="ARBA00022692"/>
    </source>
</evidence>
<dbReference type="PANTHER" id="PTHR21137">
    <property type="entry name" value="ODORANT RECEPTOR"/>
    <property type="match status" value="1"/>
</dbReference>
<organism evidence="11 12">
    <name type="scientific">Dinoponera quadriceps</name>
    <name type="common">South American ant</name>
    <dbReference type="NCBI Taxonomy" id="609295"/>
    <lineage>
        <taxon>Eukaryota</taxon>
        <taxon>Metazoa</taxon>
        <taxon>Ecdysozoa</taxon>
        <taxon>Arthropoda</taxon>
        <taxon>Hexapoda</taxon>
        <taxon>Insecta</taxon>
        <taxon>Pterygota</taxon>
        <taxon>Neoptera</taxon>
        <taxon>Endopterygota</taxon>
        <taxon>Hymenoptera</taxon>
        <taxon>Apocrita</taxon>
        <taxon>Aculeata</taxon>
        <taxon>Formicoidea</taxon>
        <taxon>Formicidae</taxon>
        <taxon>Ponerinae</taxon>
        <taxon>Ponerini</taxon>
        <taxon>Dinoponera</taxon>
    </lineage>
</organism>
<keyword evidence="5" id="KW-0552">Olfaction</keyword>
<accession>A0A6P3XTH8</accession>
<protein>
    <submittedName>
        <fullName evidence="12">Odorant receptor 13a-like</fullName>
    </submittedName>
</protein>
<keyword evidence="8" id="KW-0675">Receptor</keyword>
<keyword evidence="7 10" id="KW-0472">Membrane</keyword>
<dbReference type="Pfam" id="PF02949">
    <property type="entry name" value="7tm_6"/>
    <property type="match status" value="1"/>
</dbReference>
<keyword evidence="3" id="KW-0716">Sensory transduction</keyword>
<proteinExistence type="predicted"/>
<dbReference type="OrthoDB" id="6765072at2759"/>
<comment type="subcellular location">
    <subcellularLocation>
        <location evidence="1">Cell membrane</location>
        <topology evidence="1">Multi-pass membrane protein</topology>
    </subcellularLocation>
</comment>
<dbReference type="GO" id="GO:0005886">
    <property type="term" value="C:plasma membrane"/>
    <property type="evidence" value="ECO:0007669"/>
    <property type="project" value="UniProtKB-SubCell"/>
</dbReference>
<dbReference type="InterPro" id="IPR004117">
    <property type="entry name" value="7tm6_olfct_rcpt"/>
</dbReference>
<feature type="transmembrane region" description="Helical" evidence="10">
    <location>
        <begin position="20"/>
        <end position="43"/>
    </location>
</feature>
<evidence type="ECO:0000256" key="10">
    <source>
        <dbReference type="SAM" id="Phobius"/>
    </source>
</evidence>
<keyword evidence="4 10" id="KW-0812">Transmembrane</keyword>
<dbReference type="GO" id="GO:0007165">
    <property type="term" value="P:signal transduction"/>
    <property type="evidence" value="ECO:0007669"/>
    <property type="project" value="UniProtKB-KW"/>
</dbReference>
<evidence type="ECO:0000256" key="7">
    <source>
        <dbReference type="ARBA" id="ARBA00023136"/>
    </source>
</evidence>
<keyword evidence="2" id="KW-1003">Cell membrane</keyword>
<dbReference type="Proteomes" id="UP000515204">
    <property type="component" value="Unplaced"/>
</dbReference>
<dbReference type="AlphaFoldDB" id="A0A6P3XTH8"/>
<dbReference type="GO" id="GO:0004984">
    <property type="term" value="F:olfactory receptor activity"/>
    <property type="evidence" value="ECO:0007669"/>
    <property type="project" value="InterPro"/>
</dbReference>
<evidence type="ECO:0000313" key="11">
    <source>
        <dbReference type="Proteomes" id="UP000515204"/>
    </source>
</evidence>
<evidence type="ECO:0000256" key="9">
    <source>
        <dbReference type="ARBA" id="ARBA00023224"/>
    </source>
</evidence>
<evidence type="ECO:0000256" key="3">
    <source>
        <dbReference type="ARBA" id="ARBA00022606"/>
    </source>
</evidence>
<evidence type="ECO:0000256" key="8">
    <source>
        <dbReference type="ARBA" id="ARBA00023170"/>
    </source>
</evidence>
<dbReference type="GeneID" id="106747951"/>
<sequence length="149" mass="16337">MLIEKHHRVITFSGNLDKFFSFMTFLQFSCNTVVICSLGLFIITSVHNGVGVSLVGTAFAYSGILVEIFIFCFAGEYLGLKSKLIADAVYGSLWYNMPPSQCKSLLFVIMTSQKPLNITAGGIVNLSLETFTSIMKASASYISVLNAMY</sequence>
<reference evidence="12" key="1">
    <citation type="submission" date="2025-08" db="UniProtKB">
        <authorList>
            <consortium name="RefSeq"/>
        </authorList>
    </citation>
    <scope>IDENTIFICATION</scope>
</reference>
<keyword evidence="9" id="KW-0807">Transducer</keyword>
<feature type="transmembrane region" description="Helical" evidence="10">
    <location>
        <begin position="49"/>
        <end position="74"/>
    </location>
</feature>
<dbReference type="PANTHER" id="PTHR21137:SF35">
    <property type="entry name" value="ODORANT RECEPTOR 19A-RELATED"/>
    <property type="match status" value="1"/>
</dbReference>
<keyword evidence="6 10" id="KW-1133">Transmembrane helix</keyword>
<keyword evidence="11" id="KW-1185">Reference proteome</keyword>
<evidence type="ECO:0000313" key="12">
    <source>
        <dbReference type="RefSeq" id="XP_014481492.1"/>
    </source>
</evidence>
<evidence type="ECO:0000256" key="2">
    <source>
        <dbReference type="ARBA" id="ARBA00022475"/>
    </source>
</evidence>
<evidence type="ECO:0000256" key="1">
    <source>
        <dbReference type="ARBA" id="ARBA00004651"/>
    </source>
</evidence>
<evidence type="ECO:0000256" key="6">
    <source>
        <dbReference type="ARBA" id="ARBA00022989"/>
    </source>
</evidence>
<gene>
    <name evidence="12" type="primary">LOC106747951</name>
</gene>
<evidence type="ECO:0000256" key="5">
    <source>
        <dbReference type="ARBA" id="ARBA00022725"/>
    </source>
</evidence>
<name>A0A6P3XTH8_DINQU</name>
<dbReference type="KEGG" id="dqu:106747951"/>
<dbReference type="GO" id="GO:0005549">
    <property type="term" value="F:odorant binding"/>
    <property type="evidence" value="ECO:0007669"/>
    <property type="project" value="InterPro"/>
</dbReference>
<dbReference type="RefSeq" id="XP_014481492.1">
    <property type="nucleotide sequence ID" value="XM_014626006.1"/>
</dbReference>